<dbReference type="STRING" id="551459.SAMN05421796_101480"/>
<dbReference type="OrthoDB" id="290051at2"/>
<feature type="transmembrane region" description="Helical" evidence="1">
    <location>
        <begin position="126"/>
        <end position="145"/>
    </location>
</feature>
<feature type="transmembrane region" description="Helical" evidence="1">
    <location>
        <begin position="81"/>
        <end position="106"/>
    </location>
</feature>
<evidence type="ECO:0000259" key="2">
    <source>
        <dbReference type="Pfam" id="PF01757"/>
    </source>
</evidence>
<evidence type="ECO:0000256" key="1">
    <source>
        <dbReference type="SAM" id="Phobius"/>
    </source>
</evidence>
<sequence>MKLHKLQILRGISALLVCCFHLREGLILGDVKYGEILFGRGSIGVPIFFVISGFIMVFTTKKIKFDENISKEVISFFKKRIIRIVPLYYLLTFAWIILGGSILYYSEGLGLKRLIYSLLFLPLEDQFPVLYLGWSLNYEIFFYLIFGLSFLFKTKRYFFIIGFFVISYILGVIFKFETAYLRMITSELNLYFISGILLGLYFNQFSVSKQVALPISVFGIFLFILMFFNIIQIKNEMILLVIVSLFVLAFLLFDYTFKSKGNKILIFLGDISYSLYLSHSFVEVFSKRIIPNEAFIVPYFILKIILVIVLSSVLYLFIEKKLTEYLKLKIKA</sequence>
<keyword evidence="4" id="KW-0378">Hydrolase</keyword>
<feature type="transmembrane region" description="Helical" evidence="1">
    <location>
        <begin position="211"/>
        <end position="231"/>
    </location>
</feature>
<organism evidence="4 5">
    <name type="scientific">Chryseobacterium piscicola</name>
    <dbReference type="NCBI Taxonomy" id="551459"/>
    <lineage>
        <taxon>Bacteria</taxon>
        <taxon>Pseudomonadati</taxon>
        <taxon>Bacteroidota</taxon>
        <taxon>Flavobacteriia</taxon>
        <taxon>Flavobacteriales</taxon>
        <taxon>Weeksellaceae</taxon>
        <taxon>Chryseobacterium group</taxon>
        <taxon>Chryseobacterium</taxon>
    </lineage>
</organism>
<gene>
    <name evidence="3" type="ORF">B0A70_04370</name>
    <name evidence="4" type="ORF">SAMN05421796_101480</name>
</gene>
<evidence type="ECO:0000313" key="4">
    <source>
        <dbReference type="EMBL" id="SIS59716.1"/>
    </source>
</evidence>
<evidence type="ECO:0000313" key="5">
    <source>
        <dbReference type="Proteomes" id="UP000186246"/>
    </source>
</evidence>
<dbReference type="InterPro" id="IPR002656">
    <property type="entry name" value="Acyl_transf_3_dom"/>
</dbReference>
<protein>
    <submittedName>
        <fullName evidence="4">Peptidoglycan/LPS O-acetylase OafA/YrhL, contains acyltransferase and SGNH-hydrolase domains</fullName>
    </submittedName>
</protein>
<dbReference type="Proteomes" id="UP000238314">
    <property type="component" value="Unassembled WGS sequence"/>
</dbReference>
<evidence type="ECO:0000313" key="6">
    <source>
        <dbReference type="Proteomes" id="UP000238314"/>
    </source>
</evidence>
<dbReference type="GO" id="GO:0016020">
    <property type="term" value="C:membrane"/>
    <property type="evidence" value="ECO:0007669"/>
    <property type="project" value="TreeGrafter"/>
</dbReference>
<dbReference type="Proteomes" id="UP000186246">
    <property type="component" value="Unassembled WGS sequence"/>
</dbReference>
<proteinExistence type="predicted"/>
<evidence type="ECO:0000313" key="3">
    <source>
        <dbReference type="EMBL" id="PQA96359.1"/>
    </source>
</evidence>
<reference evidence="4" key="2">
    <citation type="submission" date="2017-01" db="EMBL/GenBank/DDBJ databases">
        <authorList>
            <person name="Mah S.A."/>
            <person name="Swanson W.J."/>
            <person name="Moy G.W."/>
            <person name="Vacquier V.D."/>
        </authorList>
    </citation>
    <scope>NUCLEOTIDE SEQUENCE [LARGE SCALE GENOMIC DNA]</scope>
    <source>
        <strain evidence="4">DSM 21068</strain>
    </source>
</reference>
<keyword evidence="1" id="KW-0472">Membrane</keyword>
<keyword evidence="1" id="KW-0812">Transmembrane</keyword>
<dbReference type="GO" id="GO:0016747">
    <property type="term" value="F:acyltransferase activity, transferring groups other than amino-acyl groups"/>
    <property type="evidence" value="ECO:0007669"/>
    <property type="project" value="InterPro"/>
</dbReference>
<keyword evidence="4" id="KW-0012">Acyltransferase</keyword>
<dbReference type="PANTHER" id="PTHR23028:SF53">
    <property type="entry name" value="ACYL_TRANSF_3 DOMAIN-CONTAINING PROTEIN"/>
    <property type="match status" value="1"/>
</dbReference>
<feature type="transmembrane region" description="Helical" evidence="1">
    <location>
        <begin position="264"/>
        <end position="282"/>
    </location>
</feature>
<dbReference type="Pfam" id="PF01757">
    <property type="entry name" value="Acyl_transf_3"/>
    <property type="match status" value="1"/>
</dbReference>
<feature type="transmembrane region" description="Helical" evidence="1">
    <location>
        <begin position="294"/>
        <end position="318"/>
    </location>
</feature>
<name>A0A1N7KDM4_9FLAO</name>
<feature type="domain" description="Acyltransferase 3" evidence="2">
    <location>
        <begin position="5"/>
        <end position="315"/>
    </location>
</feature>
<feature type="transmembrane region" description="Helical" evidence="1">
    <location>
        <begin position="188"/>
        <end position="204"/>
    </location>
</feature>
<keyword evidence="1" id="KW-1133">Transmembrane helix</keyword>
<accession>A0A1N7KDM4</accession>
<dbReference type="InterPro" id="IPR050879">
    <property type="entry name" value="Acyltransferase_3"/>
</dbReference>
<keyword evidence="4" id="KW-0808">Transferase</keyword>
<reference evidence="5" key="3">
    <citation type="submission" date="2017-01" db="EMBL/GenBank/DDBJ databases">
        <authorList>
            <person name="Varghese N."/>
            <person name="Submissions S."/>
        </authorList>
    </citation>
    <scope>NUCLEOTIDE SEQUENCE [LARGE SCALE GENOMIC DNA]</scope>
    <source>
        <strain evidence="5">DSM 21068</strain>
    </source>
</reference>
<dbReference type="RefSeq" id="WP_076449403.1">
    <property type="nucleotide sequence ID" value="NZ_FTOJ01000001.1"/>
</dbReference>
<feature type="transmembrane region" description="Helical" evidence="1">
    <location>
        <begin position="157"/>
        <end position="176"/>
    </location>
</feature>
<dbReference type="PANTHER" id="PTHR23028">
    <property type="entry name" value="ACETYLTRANSFERASE"/>
    <property type="match status" value="1"/>
</dbReference>
<dbReference type="EMBL" id="MUGO01000003">
    <property type="protein sequence ID" value="PQA96359.1"/>
    <property type="molecule type" value="Genomic_DNA"/>
</dbReference>
<feature type="transmembrane region" description="Helical" evidence="1">
    <location>
        <begin position="41"/>
        <end position="60"/>
    </location>
</feature>
<dbReference type="GO" id="GO:0000271">
    <property type="term" value="P:polysaccharide biosynthetic process"/>
    <property type="evidence" value="ECO:0007669"/>
    <property type="project" value="TreeGrafter"/>
</dbReference>
<dbReference type="EMBL" id="FTOJ01000001">
    <property type="protein sequence ID" value="SIS59716.1"/>
    <property type="molecule type" value="Genomic_DNA"/>
</dbReference>
<keyword evidence="6" id="KW-1185">Reference proteome</keyword>
<dbReference type="GO" id="GO:0016787">
    <property type="term" value="F:hydrolase activity"/>
    <property type="evidence" value="ECO:0007669"/>
    <property type="project" value="UniProtKB-KW"/>
</dbReference>
<reference evidence="3 6" key="1">
    <citation type="submission" date="2016-11" db="EMBL/GenBank/DDBJ databases">
        <title>Whole genomes of Flavobacteriaceae.</title>
        <authorList>
            <person name="Stine C."/>
            <person name="Li C."/>
            <person name="Tadesse D."/>
        </authorList>
    </citation>
    <scope>NUCLEOTIDE SEQUENCE [LARGE SCALE GENOMIC DNA]</scope>
    <source>
        <strain evidence="3 6">DSM 21068</strain>
    </source>
</reference>
<dbReference type="AlphaFoldDB" id="A0A1N7KDM4"/>
<feature type="transmembrane region" description="Helical" evidence="1">
    <location>
        <begin position="237"/>
        <end position="257"/>
    </location>
</feature>